<evidence type="ECO:0000313" key="2">
    <source>
        <dbReference type="Proteomes" id="UP000606396"/>
    </source>
</evidence>
<dbReference type="GeneID" id="57099272"/>
<dbReference type="RefSeq" id="WP_180267448.1">
    <property type="nucleotide sequence ID" value="NZ_JACJTC010000001.1"/>
</dbReference>
<organism evidence="1 2">
    <name type="scientific">Nostoc punctiforme FACHB-252</name>
    <dbReference type="NCBI Taxonomy" id="1357509"/>
    <lineage>
        <taxon>Bacteria</taxon>
        <taxon>Bacillati</taxon>
        <taxon>Cyanobacteriota</taxon>
        <taxon>Cyanophyceae</taxon>
        <taxon>Nostocales</taxon>
        <taxon>Nostocaceae</taxon>
        <taxon>Nostoc</taxon>
    </lineage>
</organism>
<comment type="caution">
    <text evidence="1">The sequence shown here is derived from an EMBL/GenBank/DDBJ whole genome shotgun (WGS) entry which is preliminary data.</text>
</comment>
<sequence>MYQTTKLSETATGLNKASVTKPDINLDGMFHPVPGKVAIKEAMYFLQDDKIYKKV</sequence>
<proteinExistence type="predicted"/>
<reference evidence="1 2" key="1">
    <citation type="journal article" date="2020" name="ISME J.">
        <title>Comparative genomics reveals insights into cyanobacterial evolution and habitat adaptation.</title>
        <authorList>
            <person name="Chen M.Y."/>
            <person name="Teng W.K."/>
            <person name="Zhao L."/>
            <person name="Hu C.X."/>
            <person name="Zhou Y.K."/>
            <person name="Han B.P."/>
            <person name="Song L.R."/>
            <person name="Shu W.S."/>
        </authorList>
    </citation>
    <scope>NUCLEOTIDE SEQUENCE [LARGE SCALE GENOMIC DNA]</scope>
    <source>
        <strain evidence="1 2">FACHB-252</strain>
    </source>
</reference>
<protein>
    <submittedName>
        <fullName evidence="1">Uncharacterized protein</fullName>
    </submittedName>
</protein>
<evidence type="ECO:0000313" key="1">
    <source>
        <dbReference type="EMBL" id="MBD2609843.1"/>
    </source>
</evidence>
<keyword evidence="2" id="KW-1185">Reference proteome</keyword>
<accession>A0ABR8H2C4</accession>
<dbReference type="EMBL" id="JACJTC010000001">
    <property type="protein sequence ID" value="MBD2609843.1"/>
    <property type="molecule type" value="Genomic_DNA"/>
</dbReference>
<name>A0ABR8H2C4_NOSPU</name>
<gene>
    <name evidence="1" type="ORF">H6G94_00895</name>
</gene>
<dbReference type="Proteomes" id="UP000606396">
    <property type="component" value="Unassembled WGS sequence"/>
</dbReference>